<reference evidence="1" key="1">
    <citation type="journal article" date="2022" name="Int. J. Mol. Sci.">
        <title>Draft Genome of Tanacetum Coccineum: Genomic Comparison of Closely Related Tanacetum-Family Plants.</title>
        <authorList>
            <person name="Yamashiro T."/>
            <person name="Shiraishi A."/>
            <person name="Nakayama K."/>
            <person name="Satake H."/>
        </authorList>
    </citation>
    <scope>NUCLEOTIDE SEQUENCE</scope>
</reference>
<accession>A0ABQ5GIM9</accession>
<feature type="non-terminal residue" evidence="1">
    <location>
        <position position="1"/>
    </location>
</feature>
<dbReference type="Proteomes" id="UP001151760">
    <property type="component" value="Unassembled WGS sequence"/>
</dbReference>
<name>A0ABQ5GIM9_9ASTR</name>
<comment type="caution">
    <text evidence="1">The sequence shown here is derived from an EMBL/GenBank/DDBJ whole genome shotgun (WGS) entry which is preliminary data.</text>
</comment>
<reference evidence="1" key="2">
    <citation type="submission" date="2022-01" db="EMBL/GenBank/DDBJ databases">
        <authorList>
            <person name="Yamashiro T."/>
            <person name="Shiraishi A."/>
            <person name="Satake H."/>
            <person name="Nakayama K."/>
        </authorList>
    </citation>
    <scope>NUCLEOTIDE SEQUENCE</scope>
</reference>
<dbReference type="EMBL" id="BQNB010018521">
    <property type="protein sequence ID" value="GJT75324.1"/>
    <property type="molecule type" value="Genomic_DNA"/>
</dbReference>
<keyword evidence="2" id="KW-1185">Reference proteome</keyword>
<gene>
    <name evidence="1" type="ORF">Tco_1042049</name>
</gene>
<sequence>DLFIFIRGDLESTRVIMDSLEEFKLTSGLVPSIPNSTAYFCNVINHVKLSILKYLGVLLISSRLFNKDCKVLVEKAKNKIMDWKNKSLSFAGRFHLCKSVISSMHVYWASVLMIPKGIIYDIHHLIRGFLWCNGEYKRRKAKVAWEHICKNWQCVSTSLWYDNCCSSSPLIRFLSHKDITNEGFHIQTKVADLVLNGNWIWPQSWTIKASNLGQIVVPNIVDSRADEMQ</sequence>
<organism evidence="1 2">
    <name type="scientific">Tanacetum coccineum</name>
    <dbReference type="NCBI Taxonomy" id="301880"/>
    <lineage>
        <taxon>Eukaryota</taxon>
        <taxon>Viridiplantae</taxon>
        <taxon>Streptophyta</taxon>
        <taxon>Embryophyta</taxon>
        <taxon>Tracheophyta</taxon>
        <taxon>Spermatophyta</taxon>
        <taxon>Magnoliopsida</taxon>
        <taxon>eudicotyledons</taxon>
        <taxon>Gunneridae</taxon>
        <taxon>Pentapetalae</taxon>
        <taxon>asterids</taxon>
        <taxon>campanulids</taxon>
        <taxon>Asterales</taxon>
        <taxon>Asteraceae</taxon>
        <taxon>Asteroideae</taxon>
        <taxon>Anthemideae</taxon>
        <taxon>Anthemidinae</taxon>
        <taxon>Tanacetum</taxon>
    </lineage>
</organism>
<evidence type="ECO:0000313" key="1">
    <source>
        <dbReference type="EMBL" id="GJT75324.1"/>
    </source>
</evidence>
<evidence type="ECO:0000313" key="2">
    <source>
        <dbReference type="Proteomes" id="UP001151760"/>
    </source>
</evidence>
<evidence type="ECO:0008006" key="3">
    <source>
        <dbReference type="Google" id="ProtNLM"/>
    </source>
</evidence>
<dbReference type="PANTHER" id="PTHR33116">
    <property type="entry name" value="REVERSE TRANSCRIPTASE ZINC-BINDING DOMAIN-CONTAINING PROTEIN-RELATED-RELATED"/>
    <property type="match status" value="1"/>
</dbReference>
<protein>
    <recommendedName>
        <fullName evidence="3">Reverse transcriptase</fullName>
    </recommendedName>
</protein>
<dbReference type="PANTHER" id="PTHR33116:SF84">
    <property type="entry name" value="RNA-DIRECTED DNA POLYMERASE"/>
    <property type="match status" value="1"/>
</dbReference>
<proteinExistence type="predicted"/>